<dbReference type="InterPro" id="IPR038657">
    <property type="entry name" value="Ribosomal_bL19_sf"/>
</dbReference>
<dbReference type="EMBL" id="CAUOFW020000825">
    <property type="protein sequence ID" value="CAK9137536.1"/>
    <property type="molecule type" value="Genomic_DNA"/>
</dbReference>
<dbReference type="InterPro" id="IPR008991">
    <property type="entry name" value="Translation_prot_SH3-like_sf"/>
</dbReference>
<evidence type="ECO:0000256" key="2">
    <source>
        <dbReference type="ARBA" id="ARBA00022980"/>
    </source>
</evidence>
<dbReference type="Pfam" id="PF01245">
    <property type="entry name" value="Ribosomal_L19"/>
    <property type="match status" value="1"/>
</dbReference>
<keyword evidence="3" id="KW-0687">Ribonucleoprotein</keyword>
<sequence>MQSLCGRVRLVARHTFSTSKVVDFNLTRAILISSGRGLSSLESNFFASNGVAAANNFYGYSTSYLAEYLSPLLPKFASCSGLALLKKMGIQTELSTLSKNNGVASVLLCNGVPRPALFQLATMVPNSPSRCISTMGEGGKSMSQDASTSISDVAPRIKFKRLDKTARHIMEILDKEAVEEVREKREIPDIRPGYIIQLKVEVPENKRRVSILKGIVIARRNAGLNTTFRLRRLVAGVGVESLFPLYSPNIKEIKVLDKKKVRRAKLYYLRDKMNALKKH</sequence>
<reference evidence="4 5" key="1">
    <citation type="submission" date="2024-02" db="EMBL/GenBank/DDBJ databases">
        <authorList>
            <person name="Vignale AGUSTIN F."/>
            <person name="Sosa J E."/>
            <person name="Modenutti C."/>
        </authorList>
    </citation>
    <scope>NUCLEOTIDE SEQUENCE [LARGE SCALE GENOMIC DNA]</scope>
</reference>
<evidence type="ECO:0000313" key="5">
    <source>
        <dbReference type="Proteomes" id="UP001642360"/>
    </source>
</evidence>
<comment type="caution">
    <text evidence="4">The sequence shown here is derived from an EMBL/GenBank/DDBJ whole genome shotgun (WGS) entry which is preliminary data.</text>
</comment>
<dbReference type="NCBIfam" id="TIGR01024">
    <property type="entry name" value="rplS_bact"/>
    <property type="match status" value="1"/>
</dbReference>
<gene>
    <name evidence="4" type="ORF">ILEXP_LOCUS4553</name>
</gene>
<organism evidence="4 5">
    <name type="scientific">Ilex paraguariensis</name>
    <name type="common">yerba mate</name>
    <dbReference type="NCBI Taxonomy" id="185542"/>
    <lineage>
        <taxon>Eukaryota</taxon>
        <taxon>Viridiplantae</taxon>
        <taxon>Streptophyta</taxon>
        <taxon>Embryophyta</taxon>
        <taxon>Tracheophyta</taxon>
        <taxon>Spermatophyta</taxon>
        <taxon>Magnoliopsida</taxon>
        <taxon>eudicotyledons</taxon>
        <taxon>Gunneridae</taxon>
        <taxon>Pentapetalae</taxon>
        <taxon>asterids</taxon>
        <taxon>campanulids</taxon>
        <taxon>Aquifoliales</taxon>
        <taxon>Aquifoliaceae</taxon>
        <taxon>Ilex</taxon>
    </lineage>
</organism>
<evidence type="ECO:0000313" key="4">
    <source>
        <dbReference type="EMBL" id="CAK9137536.1"/>
    </source>
</evidence>
<dbReference type="AlphaFoldDB" id="A0ABC8QXQ0"/>
<accession>A0ABC8QXQ0</accession>
<evidence type="ECO:0008006" key="6">
    <source>
        <dbReference type="Google" id="ProtNLM"/>
    </source>
</evidence>
<dbReference type="GO" id="GO:1990904">
    <property type="term" value="C:ribonucleoprotein complex"/>
    <property type="evidence" value="ECO:0007669"/>
    <property type="project" value="UniProtKB-KW"/>
</dbReference>
<comment type="similarity">
    <text evidence="1">Belongs to the bacterial ribosomal protein bL19 family.</text>
</comment>
<protein>
    <recommendedName>
        <fullName evidence="6">Ribosomal protein L19</fullName>
    </recommendedName>
</protein>
<dbReference type="Gene3D" id="2.30.30.790">
    <property type="match status" value="1"/>
</dbReference>
<evidence type="ECO:0000256" key="3">
    <source>
        <dbReference type="ARBA" id="ARBA00023274"/>
    </source>
</evidence>
<dbReference type="PANTHER" id="PTHR15680">
    <property type="entry name" value="RIBOSOMAL PROTEIN L19"/>
    <property type="match status" value="1"/>
</dbReference>
<dbReference type="InterPro" id="IPR001857">
    <property type="entry name" value="Ribosomal_bL19"/>
</dbReference>
<name>A0ABC8QXQ0_9AQUA</name>
<dbReference type="Proteomes" id="UP001642360">
    <property type="component" value="Unassembled WGS sequence"/>
</dbReference>
<dbReference type="PRINTS" id="PR00061">
    <property type="entry name" value="RIBOSOMALL19"/>
</dbReference>
<dbReference type="GO" id="GO:0005840">
    <property type="term" value="C:ribosome"/>
    <property type="evidence" value="ECO:0007669"/>
    <property type="project" value="UniProtKB-KW"/>
</dbReference>
<dbReference type="FunFam" id="2.30.30.790:FF:000003">
    <property type="entry name" value="50S ribosomal protein L19, chloroplastic"/>
    <property type="match status" value="1"/>
</dbReference>
<dbReference type="SUPFAM" id="SSF50104">
    <property type="entry name" value="Translation proteins SH3-like domain"/>
    <property type="match status" value="1"/>
</dbReference>
<dbReference type="PANTHER" id="PTHR15680:SF9">
    <property type="entry name" value="LARGE RIBOSOMAL SUBUNIT PROTEIN BL19M"/>
    <property type="match status" value="1"/>
</dbReference>
<keyword evidence="5" id="KW-1185">Reference proteome</keyword>
<proteinExistence type="inferred from homology"/>
<keyword evidence="2" id="KW-0689">Ribosomal protein</keyword>
<evidence type="ECO:0000256" key="1">
    <source>
        <dbReference type="ARBA" id="ARBA00005781"/>
    </source>
</evidence>